<protein>
    <recommendedName>
        <fullName evidence="5">MYND-type domain-containing protein</fullName>
    </recommendedName>
</protein>
<dbReference type="GO" id="GO:0008270">
    <property type="term" value="F:zinc ion binding"/>
    <property type="evidence" value="ECO:0007669"/>
    <property type="project" value="UniProtKB-KW"/>
</dbReference>
<dbReference type="OrthoDB" id="265717at2759"/>
<name>A0A0C3GR25_OIDMZ</name>
<dbReference type="Gene3D" id="6.10.140.2220">
    <property type="match status" value="1"/>
</dbReference>
<organism evidence="6 7">
    <name type="scientific">Oidiodendron maius (strain Zn)</name>
    <dbReference type="NCBI Taxonomy" id="913774"/>
    <lineage>
        <taxon>Eukaryota</taxon>
        <taxon>Fungi</taxon>
        <taxon>Dikarya</taxon>
        <taxon>Ascomycota</taxon>
        <taxon>Pezizomycotina</taxon>
        <taxon>Leotiomycetes</taxon>
        <taxon>Leotiomycetes incertae sedis</taxon>
        <taxon>Myxotrichaceae</taxon>
        <taxon>Oidiodendron</taxon>
    </lineage>
</organism>
<evidence type="ECO:0000256" key="3">
    <source>
        <dbReference type="ARBA" id="ARBA00022833"/>
    </source>
</evidence>
<dbReference type="EMBL" id="KN832880">
    <property type="protein sequence ID" value="KIM98495.1"/>
    <property type="molecule type" value="Genomic_DNA"/>
</dbReference>
<proteinExistence type="predicted"/>
<keyword evidence="1" id="KW-0479">Metal-binding</keyword>
<dbReference type="InterPro" id="IPR001214">
    <property type="entry name" value="SET_dom"/>
</dbReference>
<dbReference type="InterPro" id="IPR002893">
    <property type="entry name" value="Znf_MYND"/>
</dbReference>
<evidence type="ECO:0000256" key="1">
    <source>
        <dbReference type="ARBA" id="ARBA00022723"/>
    </source>
</evidence>
<dbReference type="InterPro" id="IPR053185">
    <property type="entry name" value="SET_domain_protein"/>
</dbReference>
<gene>
    <name evidence="6" type="ORF">OIDMADRAFT_105083</name>
</gene>
<evidence type="ECO:0000256" key="2">
    <source>
        <dbReference type="ARBA" id="ARBA00022771"/>
    </source>
</evidence>
<keyword evidence="7" id="KW-1185">Reference proteome</keyword>
<feature type="domain" description="MYND-type" evidence="5">
    <location>
        <begin position="434"/>
        <end position="475"/>
    </location>
</feature>
<dbReference type="Proteomes" id="UP000054321">
    <property type="component" value="Unassembled WGS sequence"/>
</dbReference>
<dbReference type="SUPFAM" id="SSF144232">
    <property type="entry name" value="HIT/MYND zinc finger-like"/>
    <property type="match status" value="1"/>
</dbReference>
<reference evidence="6 7" key="1">
    <citation type="submission" date="2014-04" db="EMBL/GenBank/DDBJ databases">
        <authorList>
            <consortium name="DOE Joint Genome Institute"/>
            <person name="Kuo A."/>
            <person name="Martino E."/>
            <person name="Perotto S."/>
            <person name="Kohler A."/>
            <person name="Nagy L.G."/>
            <person name="Floudas D."/>
            <person name="Copeland A."/>
            <person name="Barry K.W."/>
            <person name="Cichocki N."/>
            <person name="Veneault-Fourrey C."/>
            <person name="LaButti K."/>
            <person name="Lindquist E.A."/>
            <person name="Lipzen A."/>
            <person name="Lundell T."/>
            <person name="Morin E."/>
            <person name="Murat C."/>
            <person name="Sun H."/>
            <person name="Tunlid A."/>
            <person name="Henrissat B."/>
            <person name="Grigoriev I.V."/>
            <person name="Hibbett D.S."/>
            <person name="Martin F."/>
            <person name="Nordberg H.P."/>
            <person name="Cantor M.N."/>
            <person name="Hua S.X."/>
        </authorList>
    </citation>
    <scope>NUCLEOTIDE SEQUENCE [LARGE SCALE GENOMIC DNA]</scope>
    <source>
        <strain evidence="6 7">Zn</strain>
    </source>
</reference>
<dbReference type="PANTHER" id="PTHR47332">
    <property type="entry name" value="SET DOMAIN-CONTAINING PROTEIN 5"/>
    <property type="match status" value="1"/>
</dbReference>
<evidence type="ECO:0000259" key="5">
    <source>
        <dbReference type="PROSITE" id="PS50865"/>
    </source>
</evidence>
<dbReference type="PANTHER" id="PTHR47332:SF2">
    <property type="entry name" value="SET-6"/>
    <property type="match status" value="1"/>
</dbReference>
<evidence type="ECO:0000256" key="4">
    <source>
        <dbReference type="PROSITE-ProRule" id="PRU00134"/>
    </source>
</evidence>
<dbReference type="SUPFAM" id="SSF82199">
    <property type="entry name" value="SET domain"/>
    <property type="match status" value="1"/>
</dbReference>
<evidence type="ECO:0000313" key="7">
    <source>
        <dbReference type="Proteomes" id="UP000054321"/>
    </source>
</evidence>
<dbReference type="InterPro" id="IPR046341">
    <property type="entry name" value="SET_dom_sf"/>
</dbReference>
<dbReference type="InParanoid" id="A0A0C3GR25"/>
<accession>A0A0C3GR25</accession>
<keyword evidence="2 4" id="KW-0863">Zinc-finger</keyword>
<dbReference type="Pfam" id="PF00856">
    <property type="entry name" value="SET"/>
    <property type="match status" value="1"/>
</dbReference>
<dbReference type="Pfam" id="PF01753">
    <property type="entry name" value="zf-MYND"/>
    <property type="match status" value="1"/>
</dbReference>
<evidence type="ECO:0000313" key="6">
    <source>
        <dbReference type="EMBL" id="KIM98495.1"/>
    </source>
</evidence>
<dbReference type="CDD" id="cd20071">
    <property type="entry name" value="SET_SMYD"/>
    <property type="match status" value="1"/>
</dbReference>
<reference evidence="7" key="2">
    <citation type="submission" date="2015-01" db="EMBL/GenBank/DDBJ databases">
        <title>Evolutionary Origins and Diversification of the Mycorrhizal Mutualists.</title>
        <authorList>
            <consortium name="DOE Joint Genome Institute"/>
            <consortium name="Mycorrhizal Genomics Consortium"/>
            <person name="Kohler A."/>
            <person name="Kuo A."/>
            <person name="Nagy L.G."/>
            <person name="Floudas D."/>
            <person name="Copeland A."/>
            <person name="Barry K.W."/>
            <person name="Cichocki N."/>
            <person name="Veneault-Fourrey C."/>
            <person name="LaButti K."/>
            <person name="Lindquist E.A."/>
            <person name="Lipzen A."/>
            <person name="Lundell T."/>
            <person name="Morin E."/>
            <person name="Murat C."/>
            <person name="Riley R."/>
            <person name="Ohm R."/>
            <person name="Sun H."/>
            <person name="Tunlid A."/>
            <person name="Henrissat B."/>
            <person name="Grigoriev I.V."/>
            <person name="Hibbett D.S."/>
            <person name="Martin F."/>
        </authorList>
    </citation>
    <scope>NUCLEOTIDE SEQUENCE [LARGE SCALE GENOMIC DNA]</scope>
    <source>
        <strain evidence="7">Zn</strain>
    </source>
</reference>
<dbReference type="HOGENOM" id="CLU_037221_0_0_1"/>
<dbReference type="PROSITE" id="PS50865">
    <property type="entry name" value="ZF_MYND_2"/>
    <property type="match status" value="1"/>
</dbReference>
<dbReference type="STRING" id="913774.A0A0C3GR25"/>
<dbReference type="AlphaFoldDB" id="A0A0C3GR25"/>
<sequence length="544" mass="61780">MNIKQLKISICRQVANLSEYQQRAFESMHNIHPYRDAAERYLGIVQTSPLPAEADGDKGAIFLEACRINHACDNNAQKNWNEKIKRHTVHAWRDIGQGEEITITYLGPLKNRAARQKTLQERFGFTCLCHLCSLPPEQNQESDRRLEEIHRLDGVINQFGREGILVFPLRTLSYFDQQVRLYNEQGREDVGFAQALVNAAQLVIANSDLARGRIFAERAASVWKTTLGGDSAQAIKHGALAQDPSKYELCGISTKWKTKVDEAPQGLEPSDFEDWLWRRKKAKQPGQLADFRNRATFPGFNDLPHENHIDPEFYSSVDRFISRPRRHWLFLAEVVDFGTLLRLEMTLRDVDGMTVPLSFYTEGRGSELEPSLVQEGYTVAIFYAEFHAFAFSEPGIRLEEPTNMKVFPLSLDDLLALSDRVQKFSVEMNGTRTCHGCAKQAASLRKCARCSLFWYCNGVTCQKTGWNEKGHKADCKLLKDADLNGLFSLDWDTFKGHIGFPLKNAPVQKRLGRVQATSRHNESVDKAPFACYSEENGVLSPILF</sequence>
<keyword evidence="3" id="KW-0862">Zinc</keyword>
<dbReference type="Gene3D" id="2.170.270.10">
    <property type="entry name" value="SET domain"/>
    <property type="match status" value="1"/>
</dbReference>